<dbReference type="CDD" id="cd04335">
    <property type="entry name" value="PrdX_deacylase"/>
    <property type="match status" value="1"/>
</dbReference>
<dbReference type="PANTHER" id="PTHR31423:SF3">
    <property type="entry name" value="PROLYL-TRNA SYNTHETASE ASSOCIATED DOMAIN-CONTAINING PROTEIN 1-RELATED"/>
    <property type="match status" value="1"/>
</dbReference>
<dbReference type="EMBL" id="AP023415">
    <property type="protein sequence ID" value="BCK78471.1"/>
    <property type="molecule type" value="Genomic_DNA"/>
</dbReference>
<reference evidence="3" key="1">
    <citation type="submission" date="2020-09" db="EMBL/GenBank/DDBJ databases">
        <title>New species isolated from human feces.</title>
        <authorList>
            <person name="Kitahara M."/>
            <person name="Shigeno Y."/>
            <person name="Shime M."/>
            <person name="Matsumoto Y."/>
            <person name="Nakamura S."/>
            <person name="Motooka D."/>
            <person name="Fukuoka S."/>
            <person name="Nishikawa H."/>
            <person name="Benno Y."/>
        </authorList>
    </citation>
    <scope>NUCLEOTIDE SEQUENCE</scope>
    <source>
        <strain evidence="3">MM35</strain>
    </source>
</reference>
<evidence type="ECO:0000256" key="1">
    <source>
        <dbReference type="ARBA" id="ARBA00010201"/>
    </source>
</evidence>
<dbReference type="InterPro" id="IPR007214">
    <property type="entry name" value="YbaK/aa-tRNA-synth-assoc-dom"/>
</dbReference>
<sequence>MTISPVYSGRPDTLREPVEQRVYELLDALHIPYQRVDHEPAYDMDACAGISEALGITICKNLLLTPRNRSAFYLLAMPADLPFRTADFSKKIGSSRLSFASPEDLQALLGVQPGSASVLGLMNDTEHRVTLALERRVAEAEWFGCHPCRNTSSLRLKTTDLLHVFLPHIGVEPIIVDL</sequence>
<dbReference type="Gene3D" id="3.90.960.10">
    <property type="entry name" value="YbaK/aminoacyl-tRNA synthetase-associated domain"/>
    <property type="match status" value="1"/>
</dbReference>
<evidence type="ECO:0000259" key="2">
    <source>
        <dbReference type="Pfam" id="PF04073"/>
    </source>
</evidence>
<name>A0A810PZ92_9FIRM</name>
<evidence type="ECO:0000313" key="4">
    <source>
        <dbReference type="Proteomes" id="UP000681343"/>
    </source>
</evidence>
<dbReference type="InterPro" id="IPR040285">
    <property type="entry name" value="ProX/PRXD1"/>
</dbReference>
<evidence type="ECO:0000313" key="3">
    <source>
        <dbReference type="EMBL" id="BCK78471.1"/>
    </source>
</evidence>
<comment type="similarity">
    <text evidence="1">Belongs to the PRORSD1 family.</text>
</comment>
<dbReference type="GO" id="GO:0002161">
    <property type="term" value="F:aminoacyl-tRNA deacylase activity"/>
    <property type="evidence" value="ECO:0007669"/>
    <property type="project" value="InterPro"/>
</dbReference>
<protein>
    <recommendedName>
        <fullName evidence="2">YbaK/aminoacyl-tRNA synthetase-associated domain-containing protein</fullName>
    </recommendedName>
</protein>
<dbReference type="Proteomes" id="UP000681343">
    <property type="component" value="Chromosome"/>
</dbReference>
<dbReference type="AlphaFoldDB" id="A0A810PZ92"/>
<dbReference type="Pfam" id="PF04073">
    <property type="entry name" value="tRNA_edit"/>
    <property type="match status" value="1"/>
</dbReference>
<dbReference type="SUPFAM" id="SSF55826">
    <property type="entry name" value="YbaK/ProRS associated domain"/>
    <property type="match status" value="1"/>
</dbReference>
<dbReference type="RefSeq" id="WP_212819291.1">
    <property type="nucleotide sequence ID" value="NZ_AP023415.1"/>
</dbReference>
<dbReference type="InterPro" id="IPR036754">
    <property type="entry name" value="YbaK/aa-tRNA-synt-asso_dom_sf"/>
</dbReference>
<feature type="domain" description="YbaK/aminoacyl-tRNA synthetase-associated" evidence="2">
    <location>
        <begin position="38"/>
        <end position="162"/>
    </location>
</feature>
<proteinExistence type="inferred from homology"/>
<keyword evidence="4" id="KW-1185">Reference proteome</keyword>
<organism evidence="3 4">
    <name type="scientific">Vescimonas fastidiosa</name>
    <dbReference type="NCBI Taxonomy" id="2714353"/>
    <lineage>
        <taxon>Bacteria</taxon>
        <taxon>Bacillati</taxon>
        <taxon>Bacillota</taxon>
        <taxon>Clostridia</taxon>
        <taxon>Eubacteriales</taxon>
        <taxon>Oscillospiraceae</taxon>
        <taxon>Vescimonas</taxon>
    </lineage>
</organism>
<gene>
    <name evidence="3" type="ORF">MM35RIKEN_06630</name>
</gene>
<dbReference type="KEGG" id="vfa:MM35RIKEN_06630"/>
<dbReference type="PANTHER" id="PTHR31423">
    <property type="entry name" value="YBAK DOMAIN-CONTAINING PROTEIN"/>
    <property type="match status" value="1"/>
</dbReference>
<accession>A0A810PZ92</accession>